<comment type="caution">
    <text evidence="3">The sequence shown here is derived from an EMBL/GenBank/DDBJ whole genome shotgun (WGS) entry which is preliminary data.</text>
</comment>
<dbReference type="InterPro" id="IPR043129">
    <property type="entry name" value="ATPase_NBD"/>
</dbReference>
<feature type="domain" description="HTH marR-type" evidence="2">
    <location>
        <begin position="41"/>
        <end position="84"/>
    </location>
</feature>
<dbReference type="PANTHER" id="PTHR18964">
    <property type="entry name" value="ROK (REPRESSOR, ORF, KINASE) FAMILY"/>
    <property type="match status" value="1"/>
</dbReference>
<dbReference type="Gene3D" id="3.30.420.40">
    <property type="match status" value="3"/>
</dbReference>
<dbReference type="InterPro" id="IPR036388">
    <property type="entry name" value="WH-like_DNA-bd_sf"/>
</dbReference>
<dbReference type="SUPFAM" id="SSF46785">
    <property type="entry name" value="Winged helix' DNA-binding domain"/>
    <property type="match status" value="1"/>
</dbReference>
<name>A0ABW3TKZ4_9MICO</name>
<dbReference type="RefSeq" id="WP_343957341.1">
    <property type="nucleotide sequence ID" value="NZ_BAAAKZ010000001.1"/>
</dbReference>
<dbReference type="Gene3D" id="1.10.10.10">
    <property type="entry name" value="Winged helix-like DNA-binding domain superfamily/Winged helix DNA-binding domain"/>
    <property type="match status" value="1"/>
</dbReference>
<organism evidence="3 4">
    <name type="scientific">Leucobacter albus</name>
    <dbReference type="NCBI Taxonomy" id="272210"/>
    <lineage>
        <taxon>Bacteria</taxon>
        <taxon>Bacillati</taxon>
        <taxon>Actinomycetota</taxon>
        <taxon>Actinomycetes</taxon>
        <taxon>Micrococcales</taxon>
        <taxon>Microbacteriaceae</taxon>
        <taxon>Leucobacter</taxon>
    </lineage>
</organism>
<proteinExistence type="inferred from homology"/>
<comment type="similarity">
    <text evidence="1">Belongs to the ROK (NagC/XylR) family.</text>
</comment>
<gene>
    <name evidence="3" type="ORF">ACFQ3U_05190</name>
</gene>
<evidence type="ECO:0000256" key="1">
    <source>
        <dbReference type="ARBA" id="ARBA00006479"/>
    </source>
</evidence>
<dbReference type="EMBL" id="JBHTLY010000002">
    <property type="protein sequence ID" value="MFD1201285.1"/>
    <property type="molecule type" value="Genomic_DNA"/>
</dbReference>
<dbReference type="InterPro" id="IPR036390">
    <property type="entry name" value="WH_DNA-bd_sf"/>
</dbReference>
<reference evidence="4" key="1">
    <citation type="journal article" date="2019" name="Int. J. Syst. Evol. Microbiol.">
        <title>The Global Catalogue of Microorganisms (GCM) 10K type strain sequencing project: providing services to taxonomists for standard genome sequencing and annotation.</title>
        <authorList>
            <consortium name="The Broad Institute Genomics Platform"/>
            <consortium name="The Broad Institute Genome Sequencing Center for Infectious Disease"/>
            <person name="Wu L."/>
            <person name="Ma J."/>
        </authorList>
    </citation>
    <scope>NUCLEOTIDE SEQUENCE [LARGE SCALE GENOMIC DNA]</scope>
    <source>
        <strain evidence="4">CCUG 50213</strain>
    </source>
</reference>
<dbReference type="PANTHER" id="PTHR18964:SF149">
    <property type="entry name" value="BIFUNCTIONAL UDP-N-ACETYLGLUCOSAMINE 2-EPIMERASE_N-ACETYLMANNOSAMINE KINASE"/>
    <property type="match status" value="1"/>
</dbReference>
<dbReference type="SUPFAM" id="SSF53067">
    <property type="entry name" value="Actin-like ATPase domain"/>
    <property type="match status" value="1"/>
</dbReference>
<dbReference type="Pfam" id="PF12802">
    <property type="entry name" value="MarR_2"/>
    <property type="match status" value="1"/>
</dbReference>
<dbReference type="Proteomes" id="UP001597181">
    <property type="component" value="Unassembled WGS sequence"/>
</dbReference>
<dbReference type="InterPro" id="IPR000600">
    <property type="entry name" value="ROK"/>
</dbReference>
<dbReference type="Pfam" id="PF00480">
    <property type="entry name" value="ROK"/>
    <property type="match status" value="1"/>
</dbReference>
<dbReference type="InterPro" id="IPR000835">
    <property type="entry name" value="HTH_MarR-typ"/>
</dbReference>
<evidence type="ECO:0000259" key="2">
    <source>
        <dbReference type="Pfam" id="PF12802"/>
    </source>
</evidence>
<protein>
    <submittedName>
        <fullName evidence="3">ROK family transcriptional regulator</fullName>
    </submittedName>
</protein>
<sequence length="396" mass="41420">MKHVTTRSAGDTAWAINPRRARDLRVAAKATPGDTKQHNRTLVLQTLYVSGPLSRADIARATQLTKVTVSGLVAELISEGLVEELGQRESQGPGKPATLVDLARSAHAIVALDLSDDKLLRGAVIDLAGRTHARAEAARLDAQGIAVTGDAACELVIELALTLRDASELPVLGLGVGTPGVVDADGVVRVAPNLGWEALPLRQILTERTGLATTIENDANVAALAEYSFGDTSEDFALVRIGFGVGAGIILGGRSIPGSQFASGEIGQVMVGTDLGIDAPYNREQVLEHWLSVPTLTRALEAAGPAGREQVLREAGNRLGVALAPVIGMLNLAEIVLSGPPELVDGTLADAAYEILTRRTMPNSHDTLVIRTTGQGEDLILRGAAAVVLRERLGVS</sequence>
<evidence type="ECO:0000313" key="4">
    <source>
        <dbReference type="Proteomes" id="UP001597181"/>
    </source>
</evidence>
<keyword evidence="4" id="KW-1185">Reference proteome</keyword>
<evidence type="ECO:0000313" key="3">
    <source>
        <dbReference type="EMBL" id="MFD1201285.1"/>
    </source>
</evidence>
<accession>A0ABW3TKZ4</accession>